<evidence type="ECO:0000256" key="7">
    <source>
        <dbReference type="ARBA" id="ARBA00023132"/>
    </source>
</evidence>
<feature type="region of interest" description="Disordered" evidence="9">
    <location>
        <begin position="102"/>
        <end position="121"/>
    </location>
</feature>
<dbReference type="InterPro" id="IPR007758">
    <property type="entry name" value="Nucleoporin_NSP1_C"/>
</dbReference>
<keyword evidence="8" id="KW-0539">Nucleus</keyword>
<keyword evidence="6" id="KW-0811">Translocation</keyword>
<evidence type="ECO:0000313" key="12">
    <source>
        <dbReference type="Proteomes" id="UP000749559"/>
    </source>
</evidence>
<evidence type="ECO:0000313" key="11">
    <source>
        <dbReference type="EMBL" id="CAH1787484.1"/>
    </source>
</evidence>
<evidence type="ECO:0000256" key="6">
    <source>
        <dbReference type="ARBA" id="ARBA00023010"/>
    </source>
</evidence>
<dbReference type="GO" id="GO:0017056">
    <property type="term" value="F:structural constituent of nuclear pore"/>
    <property type="evidence" value="ECO:0007669"/>
    <property type="project" value="InterPro"/>
</dbReference>
<dbReference type="InterPro" id="IPR026010">
    <property type="entry name" value="NSP1/NUP62"/>
</dbReference>
<evidence type="ECO:0000256" key="8">
    <source>
        <dbReference type="ARBA" id="ARBA00023242"/>
    </source>
</evidence>
<dbReference type="Gene3D" id="1.20.5.170">
    <property type="match status" value="1"/>
</dbReference>
<evidence type="ECO:0000256" key="9">
    <source>
        <dbReference type="SAM" id="MobiDB-lite"/>
    </source>
</evidence>
<reference evidence="11" key="1">
    <citation type="submission" date="2022-03" db="EMBL/GenBank/DDBJ databases">
        <authorList>
            <person name="Martin C."/>
        </authorList>
    </citation>
    <scope>NUCLEOTIDE SEQUENCE</scope>
</reference>
<comment type="subcellular location">
    <subcellularLocation>
        <location evidence="1">Nucleus</location>
        <location evidence="1">Nuclear pore complex</location>
    </subcellularLocation>
</comment>
<keyword evidence="4" id="KW-0509">mRNA transport</keyword>
<dbReference type="OrthoDB" id="344345at2759"/>
<comment type="caution">
    <text evidence="11">The sequence shown here is derived from an EMBL/GenBank/DDBJ whole genome shotgun (WGS) entry which is preliminary data.</text>
</comment>
<dbReference type="FunFam" id="1.20.5.170:FF:000040">
    <property type="entry name" value="Nuclear pore glycoprotein p62"/>
    <property type="match status" value="1"/>
</dbReference>
<dbReference type="PANTHER" id="PTHR12084:SF0">
    <property type="entry name" value="NUCLEAR PORE GLYCOPROTEIN P62"/>
    <property type="match status" value="1"/>
</dbReference>
<name>A0A8S4P009_OWEFU</name>
<dbReference type="GO" id="GO:0005543">
    <property type="term" value="F:phospholipid binding"/>
    <property type="evidence" value="ECO:0007669"/>
    <property type="project" value="TreeGrafter"/>
</dbReference>
<evidence type="ECO:0000256" key="2">
    <source>
        <dbReference type="ARBA" id="ARBA00005911"/>
    </source>
</evidence>
<dbReference type="GO" id="GO:0051028">
    <property type="term" value="P:mRNA transport"/>
    <property type="evidence" value="ECO:0007669"/>
    <property type="project" value="UniProtKB-KW"/>
</dbReference>
<feature type="domain" description="Nucleoporin NSP1-like C-terminal" evidence="10">
    <location>
        <begin position="280"/>
        <end position="388"/>
    </location>
</feature>
<evidence type="ECO:0000256" key="1">
    <source>
        <dbReference type="ARBA" id="ARBA00004567"/>
    </source>
</evidence>
<gene>
    <name evidence="11" type="ORF">OFUS_LOCUS13170</name>
</gene>
<dbReference type="Proteomes" id="UP000749559">
    <property type="component" value="Unassembled WGS sequence"/>
</dbReference>
<dbReference type="EMBL" id="CAIIXF020000006">
    <property type="protein sequence ID" value="CAH1787484.1"/>
    <property type="molecule type" value="Genomic_DNA"/>
</dbReference>
<evidence type="ECO:0000256" key="3">
    <source>
        <dbReference type="ARBA" id="ARBA00022448"/>
    </source>
</evidence>
<comment type="similarity">
    <text evidence="2">Belongs to the nucleoporin NSP1/NUP62 family.</text>
</comment>
<dbReference type="GO" id="GO:0006606">
    <property type="term" value="P:protein import into nucleus"/>
    <property type="evidence" value="ECO:0007669"/>
    <property type="project" value="TreeGrafter"/>
</dbReference>
<dbReference type="GO" id="GO:0006405">
    <property type="term" value="P:RNA export from nucleus"/>
    <property type="evidence" value="ECO:0007669"/>
    <property type="project" value="TreeGrafter"/>
</dbReference>
<keyword evidence="3" id="KW-0813">Transport</keyword>
<keyword evidence="7" id="KW-0906">Nuclear pore complex</keyword>
<evidence type="ECO:0000256" key="4">
    <source>
        <dbReference type="ARBA" id="ARBA00022816"/>
    </source>
</evidence>
<dbReference type="AlphaFoldDB" id="A0A8S4P009"/>
<dbReference type="GO" id="GO:0044613">
    <property type="term" value="C:nuclear pore central transport channel"/>
    <property type="evidence" value="ECO:0007669"/>
    <property type="project" value="TreeGrafter"/>
</dbReference>
<dbReference type="PANTHER" id="PTHR12084">
    <property type="entry name" value="NUCLEAR PORE GLYCOPROTEIN P62-RELATED"/>
    <property type="match status" value="1"/>
</dbReference>
<sequence length="484" mass="49506">MSGFNFGNTAGGTGGGFSFSTPAKTTASTTGFSFGTPASTAAATTPAAGGFSFGAAPVAATTTTSAGTGFSFGATPTAGTVASTASTTGGFGFSATASKPDAPSGLSFGSTPAAKPNQSTGFGASVLTAPAPASTAPASSGFSFGTPASQSSAPATGFTLSTPQSAAAVKPTPTLPATTAAQLSFGGSKIGTATPQVPAPTVSAAPSLGLTLGAPAATATTLNLGTAASQASTAAGGLKLGTAVPATGGLSLGAQKTTASTGFGTTTNTTSSSLSTTTTTTAANAATPSMNYRQLEETINKWNHDLEEQEKNFLQQATHVNAWDRLLIENGEKITTLNTDVERVKVDQQRLEHELDFILAQQKELEELLGPLEKSTEQLPAISYQQHADLEREHTYQLAENVDGQLKRMVQDLKEVIDHLNANSTNQASTDPISQIAKILNAHMDSLQWVDQNTVLLQRKVEDVAKQAELRRKEQETSFRLAYD</sequence>
<keyword evidence="5" id="KW-0653">Protein transport</keyword>
<evidence type="ECO:0000256" key="5">
    <source>
        <dbReference type="ARBA" id="ARBA00022927"/>
    </source>
</evidence>
<protein>
    <recommendedName>
        <fullName evidence="10">Nucleoporin NSP1-like C-terminal domain-containing protein</fullName>
    </recommendedName>
</protein>
<accession>A0A8S4P009</accession>
<organism evidence="11 12">
    <name type="scientific">Owenia fusiformis</name>
    <name type="common">Polychaete worm</name>
    <dbReference type="NCBI Taxonomy" id="6347"/>
    <lineage>
        <taxon>Eukaryota</taxon>
        <taxon>Metazoa</taxon>
        <taxon>Spiralia</taxon>
        <taxon>Lophotrochozoa</taxon>
        <taxon>Annelida</taxon>
        <taxon>Polychaeta</taxon>
        <taxon>Sedentaria</taxon>
        <taxon>Canalipalpata</taxon>
        <taxon>Sabellida</taxon>
        <taxon>Oweniida</taxon>
        <taxon>Oweniidae</taxon>
        <taxon>Owenia</taxon>
    </lineage>
</organism>
<dbReference type="Pfam" id="PF05064">
    <property type="entry name" value="Nsp1_C"/>
    <property type="match status" value="1"/>
</dbReference>
<keyword evidence="12" id="KW-1185">Reference proteome</keyword>
<proteinExistence type="inferred from homology"/>
<evidence type="ECO:0000259" key="10">
    <source>
        <dbReference type="Pfam" id="PF05064"/>
    </source>
</evidence>